<dbReference type="PROSITE" id="PS50943">
    <property type="entry name" value="HTH_CROC1"/>
    <property type="match status" value="1"/>
</dbReference>
<dbReference type="AlphaFoldDB" id="A0A430ARU7"/>
<dbReference type="InterPro" id="IPR001387">
    <property type="entry name" value="Cro/C1-type_HTH"/>
</dbReference>
<dbReference type="Gene3D" id="1.10.260.40">
    <property type="entry name" value="lambda repressor-like DNA-binding domains"/>
    <property type="match status" value="1"/>
</dbReference>
<comment type="caution">
    <text evidence="2">The sequence shown here is derived from an EMBL/GenBank/DDBJ whole genome shotgun (WGS) entry which is preliminary data.</text>
</comment>
<keyword evidence="3" id="KW-1185">Reference proteome</keyword>
<evidence type="ECO:0000313" key="3">
    <source>
        <dbReference type="Proteomes" id="UP000288028"/>
    </source>
</evidence>
<dbReference type="GeneID" id="95579422"/>
<dbReference type="SMART" id="SM00530">
    <property type="entry name" value="HTH_XRE"/>
    <property type="match status" value="1"/>
</dbReference>
<dbReference type="CDD" id="cd00093">
    <property type="entry name" value="HTH_XRE"/>
    <property type="match status" value="1"/>
</dbReference>
<organism evidence="2 3">
    <name type="scientific">Vagococcus carniphilus</name>
    <dbReference type="NCBI Taxonomy" id="218144"/>
    <lineage>
        <taxon>Bacteria</taxon>
        <taxon>Bacillati</taxon>
        <taxon>Bacillota</taxon>
        <taxon>Bacilli</taxon>
        <taxon>Lactobacillales</taxon>
        <taxon>Enterococcaceae</taxon>
        <taxon>Vagococcus</taxon>
    </lineage>
</organism>
<dbReference type="GO" id="GO:0003677">
    <property type="term" value="F:DNA binding"/>
    <property type="evidence" value="ECO:0007669"/>
    <property type="project" value="InterPro"/>
</dbReference>
<dbReference type="Proteomes" id="UP000288028">
    <property type="component" value="Unassembled WGS sequence"/>
</dbReference>
<name>A0A430ARU7_9ENTE</name>
<dbReference type="EMBL" id="NGKB01000016">
    <property type="protein sequence ID" value="RSU10781.1"/>
    <property type="molecule type" value="Genomic_DNA"/>
</dbReference>
<dbReference type="Pfam" id="PF01381">
    <property type="entry name" value="HTH_3"/>
    <property type="match status" value="1"/>
</dbReference>
<protein>
    <submittedName>
        <fullName evidence="2">Transcriptional regulator</fullName>
    </submittedName>
</protein>
<proteinExistence type="predicted"/>
<feature type="domain" description="HTH cro/C1-type" evidence="1">
    <location>
        <begin position="12"/>
        <end position="67"/>
    </location>
</feature>
<gene>
    <name evidence="2" type="ORF">CBF28_12830</name>
</gene>
<evidence type="ECO:0000259" key="1">
    <source>
        <dbReference type="PROSITE" id="PS50943"/>
    </source>
</evidence>
<sequence length="268" mass="31037">MEVDKKEVGQRIRTIRNSLNLSMEKFGQLIGDLPRSTVNNWERGINLPKKETRERIADVGHITEEYLLYGDDENQYILNLLKKKAGATNPAIEQLIIEEIKKEQIADDNQLNRVIDFFVANLIPPSEQDSFTFQLIDEEKKIYLGFTHFGKQAQLYLHHDAEINILHIVSSTFSTFSMDRLLAFLANEESLPYFTKELNTEFLEQPIVLYIVSSESNDAKLYPLTYDKSSKAYGFKESNLELLDGQLYLPFAKEVEKNCLLNKEYPEK</sequence>
<dbReference type="InterPro" id="IPR010982">
    <property type="entry name" value="Lambda_DNA-bd_dom_sf"/>
</dbReference>
<dbReference type="OrthoDB" id="2055733at2"/>
<dbReference type="RefSeq" id="WP_126795907.1">
    <property type="nucleotide sequence ID" value="NZ_CP060720.1"/>
</dbReference>
<reference evidence="2 3" key="1">
    <citation type="submission" date="2017-05" db="EMBL/GenBank/DDBJ databases">
        <title>Vagococcus spp. assemblies.</title>
        <authorList>
            <person name="Gulvik C.A."/>
        </authorList>
    </citation>
    <scope>NUCLEOTIDE SEQUENCE [LARGE SCALE GENOMIC DNA]</scope>
    <source>
        <strain evidence="2 3">SS1714</strain>
    </source>
</reference>
<evidence type="ECO:0000313" key="2">
    <source>
        <dbReference type="EMBL" id="RSU10781.1"/>
    </source>
</evidence>
<dbReference type="SUPFAM" id="SSF47413">
    <property type="entry name" value="lambda repressor-like DNA-binding domains"/>
    <property type="match status" value="1"/>
</dbReference>
<accession>A0A430ARU7</accession>